<feature type="signal peptide" evidence="2">
    <location>
        <begin position="1"/>
        <end position="18"/>
    </location>
</feature>
<gene>
    <name evidence="3" type="ORF">GD597_09815</name>
</gene>
<dbReference type="PROSITE" id="PS51257">
    <property type="entry name" value="PROKAR_LIPOPROTEIN"/>
    <property type="match status" value="1"/>
</dbReference>
<proteinExistence type="predicted"/>
<dbReference type="Proteomes" id="UP000598971">
    <property type="component" value="Unassembled WGS sequence"/>
</dbReference>
<evidence type="ECO:0000256" key="2">
    <source>
        <dbReference type="SAM" id="SignalP"/>
    </source>
</evidence>
<dbReference type="AlphaFoldDB" id="A0A8J8FH48"/>
<protein>
    <recommendedName>
        <fullName evidence="5">Peptidase M23</fullName>
    </recommendedName>
</protein>
<keyword evidence="4" id="KW-1185">Reference proteome</keyword>
<evidence type="ECO:0008006" key="5">
    <source>
        <dbReference type="Google" id="ProtNLM"/>
    </source>
</evidence>
<accession>A0A8J8FH48</accession>
<comment type="caution">
    <text evidence="3">The sequence shown here is derived from an EMBL/GenBank/DDBJ whole genome shotgun (WGS) entry which is preliminary data.</text>
</comment>
<dbReference type="RefSeq" id="WP_171607686.1">
    <property type="nucleotide sequence ID" value="NZ_WHPF01000006.1"/>
</dbReference>
<name>A0A8J8FH48_9BACT</name>
<evidence type="ECO:0000313" key="4">
    <source>
        <dbReference type="Proteomes" id="UP000598971"/>
    </source>
</evidence>
<sequence>MKKTLAIFIVAAFTAATALVSCQSPEKNVDNAEEKVTDAKEDLKDAKQNAADEAIKTASVEEWNMFKSEAELKIKNNKTRIEDLKTKMNKKGKSMDMEYENRIDSLEQKNMDLQTRMDNYEHSKTDWESFKTEFNHDMEGLGQALKDVTVNNKK</sequence>
<keyword evidence="2" id="KW-0732">Signal</keyword>
<feature type="coiled-coil region" evidence="1">
    <location>
        <begin position="29"/>
        <end position="123"/>
    </location>
</feature>
<feature type="chain" id="PRO_5035175068" description="Peptidase M23" evidence="2">
    <location>
        <begin position="19"/>
        <end position="154"/>
    </location>
</feature>
<keyword evidence="1" id="KW-0175">Coiled coil</keyword>
<organism evidence="3 4">
    <name type="scientific">Limnovirga soli</name>
    <dbReference type="NCBI Taxonomy" id="2656915"/>
    <lineage>
        <taxon>Bacteria</taxon>
        <taxon>Pseudomonadati</taxon>
        <taxon>Bacteroidota</taxon>
        <taxon>Chitinophagia</taxon>
        <taxon>Chitinophagales</taxon>
        <taxon>Chitinophagaceae</taxon>
        <taxon>Limnovirga</taxon>
    </lineage>
</organism>
<dbReference type="EMBL" id="WHPF01000006">
    <property type="protein sequence ID" value="NNV55756.1"/>
    <property type="molecule type" value="Genomic_DNA"/>
</dbReference>
<evidence type="ECO:0000256" key="1">
    <source>
        <dbReference type="SAM" id="Coils"/>
    </source>
</evidence>
<evidence type="ECO:0000313" key="3">
    <source>
        <dbReference type="EMBL" id="NNV55756.1"/>
    </source>
</evidence>
<reference evidence="3" key="1">
    <citation type="submission" date="2019-10" db="EMBL/GenBank/DDBJ databases">
        <title>Draft genome sequence of Panacibacter sp. KCS-6.</title>
        <authorList>
            <person name="Yim K.J."/>
        </authorList>
    </citation>
    <scope>NUCLEOTIDE SEQUENCE</scope>
    <source>
        <strain evidence="3">KCS-6</strain>
    </source>
</reference>